<dbReference type="Gene3D" id="1.20.120.450">
    <property type="entry name" value="dinb family like domain"/>
    <property type="match status" value="1"/>
</dbReference>
<feature type="signal peptide" evidence="1">
    <location>
        <begin position="1"/>
        <end position="20"/>
    </location>
</feature>
<gene>
    <name evidence="3" type="ORF">LZZ85_08755</name>
</gene>
<evidence type="ECO:0000313" key="3">
    <source>
        <dbReference type="EMBL" id="MCG2614369.1"/>
    </source>
</evidence>
<dbReference type="Proteomes" id="UP001165367">
    <property type="component" value="Unassembled WGS sequence"/>
</dbReference>
<comment type="caution">
    <text evidence="3">The sequence shown here is derived from an EMBL/GenBank/DDBJ whole genome shotgun (WGS) entry which is preliminary data.</text>
</comment>
<dbReference type="SUPFAM" id="SSF109854">
    <property type="entry name" value="DinB/YfiT-like putative metalloenzymes"/>
    <property type="match status" value="1"/>
</dbReference>
<reference evidence="3" key="1">
    <citation type="submission" date="2022-01" db="EMBL/GenBank/DDBJ databases">
        <authorList>
            <person name="Jo J.-H."/>
            <person name="Im W.-T."/>
        </authorList>
    </citation>
    <scope>NUCLEOTIDE SEQUENCE</scope>
    <source>
        <strain evidence="3">NA20</strain>
    </source>
</reference>
<protein>
    <submittedName>
        <fullName evidence="3">DinB family protein</fullName>
    </submittedName>
</protein>
<accession>A0ABS9KPY1</accession>
<proteinExistence type="predicted"/>
<sequence>MLQRTKGRLLLALLVITGMAGTPGNMTLSAEERKFCVGQLKKSRNELISSLNKLSPQQLSFHPPDHSSSIQEHIYHLAITEKAMDEKLQLAMKSPAPLNERLDVHYSDSRLLELASTTGHDLFPDATTGSYAFNWPSAALALESFKITRTSQAKYIRNTTENFRNHVVQTEIGNIDCYQLLLIMLSHSNYHLQQIREIMNHSMFPGS</sequence>
<feature type="chain" id="PRO_5046310486" evidence="1">
    <location>
        <begin position="21"/>
        <end position="207"/>
    </location>
</feature>
<dbReference type="Pfam" id="PF12867">
    <property type="entry name" value="DinB_2"/>
    <property type="match status" value="1"/>
</dbReference>
<keyword evidence="4" id="KW-1185">Reference proteome</keyword>
<evidence type="ECO:0000259" key="2">
    <source>
        <dbReference type="Pfam" id="PF12867"/>
    </source>
</evidence>
<name>A0ABS9KPY1_9BACT</name>
<organism evidence="3 4">
    <name type="scientific">Terrimonas ginsenosidimutans</name>
    <dbReference type="NCBI Taxonomy" id="2908004"/>
    <lineage>
        <taxon>Bacteria</taxon>
        <taxon>Pseudomonadati</taxon>
        <taxon>Bacteroidota</taxon>
        <taxon>Chitinophagia</taxon>
        <taxon>Chitinophagales</taxon>
        <taxon>Chitinophagaceae</taxon>
        <taxon>Terrimonas</taxon>
    </lineage>
</organism>
<keyword evidence="1" id="KW-0732">Signal</keyword>
<feature type="domain" description="DinB-like" evidence="2">
    <location>
        <begin position="39"/>
        <end position="195"/>
    </location>
</feature>
<dbReference type="InterPro" id="IPR024775">
    <property type="entry name" value="DinB-like"/>
</dbReference>
<dbReference type="InterPro" id="IPR034660">
    <property type="entry name" value="DinB/YfiT-like"/>
</dbReference>
<evidence type="ECO:0000313" key="4">
    <source>
        <dbReference type="Proteomes" id="UP001165367"/>
    </source>
</evidence>
<dbReference type="RefSeq" id="WP_237870713.1">
    <property type="nucleotide sequence ID" value="NZ_JAKLTR010000004.1"/>
</dbReference>
<dbReference type="EMBL" id="JAKLTR010000004">
    <property type="protein sequence ID" value="MCG2614369.1"/>
    <property type="molecule type" value="Genomic_DNA"/>
</dbReference>
<evidence type="ECO:0000256" key="1">
    <source>
        <dbReference type="SAM" id="SignalP"/>
    </source>
</evidence>